<proteinExistence type="predicted"/>
<protein>
    <submittedName>
        <fullName evidence="2">Uncharacterized protein</fullName>
    </submittedName>
</protein>
<dbReference type="Proteomes" id="UP000527355">
    <property type="component" value="Unassembled WGS sequence"/>
</dbReference>
<sequence>MTHMKGFFQPHPLYAQPWVPSCLVGRCLPAWPLVLTDAVVLNLALQGGKQREPTRPPSVSGGENQGAPSAHLLMEQEVAALTWECVSPQVLVRGGEKPKGVLMASNSLLTFWQDRGPNAPLGLWVEHGPNVSRILRGQMSSIPQPASALRTSKSGETASPGT</sequence>
<evidence type="ECO:0000256" key="1">
    <source>
        <dbReference type="SAM" id="MobiDB-lite"/>
    </source>
</evidence>
<gene>
    <name evidence="2" type="ORF">mMyoMyo1_010314</name>
</gene>
<evidence type="ECO:0000313" key="2">
    <source>
        <dbReference type="EMBL" id="KAF6275456.1"/>
    </source>
</evidence>
<keyword evidence="3" id="KW-1185">Reference proteome</keyword>
<dbReference type="AlphaFoldDB" id="A0A7J7RH51"/>
<feature type="region of interest" description="Disordered" evidence="1">
    <location>
        <begin position="141"/>
        <end position="162"/>
    </location>
</feature>
<evidence type="ECO:0000313" key="3">
    <source>
        <dbReference type="Proteomes" id="UP000527355"/>
    </source>
</evidence>
<reference evidence="2 3" key="1">
    <citation type="journal article" date="2020" name="Nature">
        <title>Six reference-quality genomes reveal evolution of bat adaptations.</title>
        <authorList>
            <person name="Jebb D."/>
            <person name="Huang Z."/>
            <person name="Pippel M."/>
            <person name="Hughes G.M."/>
            <person name="Lavrichenko K."/>
            <person name="Devanna P."/>
            <person name="Winkler S."/>
            <person name="Jermiin L.S."/>
            <person name="Skirmuntt E.C."/>
            <person name="Katzourakis A."/>
            <person name="Burkitt-Gray L."/>
            <person name="Ray D.A."/>
            <person name="Sullivan K.A.M."/>
            <person name="Roscito J.G."/>
            <person name="Kirilenko B.M."/>
            <person name="Davalos L.M."/>
            <person name="Corthals A.P."/>
            <person name="Power M.L."/>
            <person name="Jones G."/>
            <person name="Ransome R.D."/>
            <person name="Dechmann D.K.N."/>
            <person name="Locatelli A.G."/>
            <person name="Puechmaille S.J."/>
            <person name="Fedrigo O."/>
            <person name="Jarvis E.D."/>
            <person name="Hiller M."/>
            <person name="Vernes S.C."/>
            <person name="Myers E.W."/>
            <person name="Teeling E.C."/>
        </authorList>
    </citation>
    <scope>NUCLEOTIDE SEQUENCE [LARGE SCALE GENOMIC DNA]</scope>
    <source>
        <strain evidence="2">MMyoMyo1</strain>
        <tissue evidence="2">Flight muscle</tissue>
    </source>
</reference>
<feature type="region of interest" description="Disordered" evidence="1">
    <location>
        <begin position="47"/>
        <end position="67"/>
    </location>
</feature>
<organism evidence="2 3">
    <name type="scientific">Myotis myotis</name>
    <name type="common">Greater mouse-eared bat</name>
    <name type="synonym">Vespertilio myotis</name>
    <dbReference type="NCBI Taxonomy" id="51298"/>
    <lineage>
        <taxon>Eukaryota</taxon>
        <taxon>Metazoa</taxon>
        <taxon>Chordata</taxon>
        <taxon>Craniata</taxon>
        <taxon>Vertebrata</taxon>
        <taxon>Euteleostomi</taxon>
        <taxon>Mammalia</taxon>
        <taxon>Eutheria</taxon>
        <taxon>Laurasiatheria</taxon>
        <taxon>Chiroptera</taxon>
        <taxon>Yangochiroptera</taxon>
        <taxon>Vespertilionidae</taxon>
        <taxon>Myotis</taxon>
    </lineage>
</organism>
<comment type="caution">
    <text evidence="2">The sequence shown here is derived from an EMBL/GenBank/DDBJ whole genome shotgun (WGS) entry which is preliminary data.</text>
</comment>
<accession>A0A7J7RH51</accession>
<name>A0A7J7RH51_MYOMY</name>
<dbReference type="EMBL" id="JABWUV010000027">
    <property type="protein sequence ID" value="KAF6275456.1"/>
    <property type="molecule type" value="Genomic_DNA"/>
</dbReference>